<protein>
    <submittedName>
        <fullName evidence="1">Uncharacterized protein</fullName>
    </submittedName>
</protein>
<keyword evidence="2" id="KW-1185">Reference proteome</keyword>
<evidence type="ECO:0000313" key="2">
    <source>
        <dbReference type="Proteomes" id="UP000775213"/>
    </source>
</evidence>
<gene>
    <name evidence="1" type="ORF">IEQ34_009575</name>
</gene>
<organism evidence="1 2">
    <name type="scientific">Dendrobium chrysotoxum</name>
    <name type="common">Orchid</name>
    <dbReference type="NCBI Taxonomy" id="161865"/>
    <lineage>
        <taxon>Eukaryota</taxon>
        <taxon>Viridiplantae</taxon>
        <taxon>Streptophyta</taxon>
        <taxon>Embryophyta</taxon>
        <taxon>Tracheophyta</taxon>
        <taxon>Spermatophyta</taxon>
        <taxon>Magnoliopsida</taxon>
        <taxon>Liliopsida</taxon>
        <taxon>Asparagales</taxon>
        <taxon>Orchidaceae</taxon>
        <taxon>Epidendroideae</taxon>
        <taxon>Malaxideae</taxon>
        <taxon>Dendrobiinae</taxon>
        <taxon>Dendrobium</taxon>
    </lineage>
</organism>
<reference evidence="1 2" key="1">
    <citation type="journal article" date="2021" name="Hortic Res">
        <title>Chromosome-scale assembly of the Dendrobium chrysotoxum genome enhances the understanding of orchid evolution.</title>
        <authorList>
            <person name="Zhang Y."/>
            <person name="Zhang G.Q."/>
            <person name="Zhang D."/>
            <person name="Liu X.D."/>
            <person name="Xu X.Y."/>
            <person name="Sun W.H."/>
            <person name="Yu X."/>
            <person name="Zhu X."/>
            <person name="Wang Z.W."/>
            <person name="Zhao X."/>
            <person name="Zhong W.Y."/>
            <person name="Chen H."/>
            <person name="Yin W.L."/>
            <person name="Huang T."/>
            <person name="Niu S.C."/>
            <person name="Liu Z.J."/>
        </authorList>
    </citation>
    <scope>NUCLEOTIDE SEQUENCE [LARGE SCALE GENOMIC DNA]</scope>
    <source>
        <strain evidence="1">Lindl</strain>
    </source>
</reference>
<proteinExistence type="predicted"/>
<accession>A0AAV7GJH1</accession>
<dbReference type="Proteomes" id="UP000775213">
    <property type="component" value="Unassembled WGS sequence"/>
</dbReference>
<evidence type="ECO:0000313" key="1">
    <source>
        <dbReference type="EMBL" id="KAH0462000.1"/>
    </source>
</evidence>
<name>A0AAV7GJH1_DENCH</name>
<dbReference type="EMBL" id="JAGFBR010000009">
    <property type="protein sequence ID" value="KAH0462000.1"/>
    <property type="molecule type" value="Genomic_DNA"/>
</dbReference>
<sequence>MNTLPRCERWLAAGGYGRRSEVPVFSRSFRDAAVITKVRFGVEAAAIEWNEGGFGEGGFADWAMPRGSIEMEPAKNTRPAIKVAAEGDDWIGGEVEADIAIKAGGRGGGGDVLGRGNELRRGFNDEILEVAVQSPFRVHITVEKGKVLS</sequence>
<dbReference type="AlphaFoldDB" id="A0AAV7GJH1"/>
<comment type="caution">
    <text evidence="1">The sequence shown here is derived from an EMBL/GenBank/DDBJ whole genome shotgun (WGS) entry which is preliminary data.</text>
</comment>